<comment type="similarity">
    <text evidence="1">Belongs to the ATP-dependent AMP-binding enzyme family.</text>
</comment>
<dbReference type="FunFam" id="3.30.300.30:FF:000008">
    <property type="entry name" value="2,3-dihydroxybenzoate-AMP ligase"/>
    <property type="match status" value="1"/>
</dbReference>
<dbReference type="Gene3D" id="3.40.50.12780">
    <property type="entry name" value="N-terminal domain of ligase-like"/>
    <property type="match status" value="1"/>
</dbReference>
<dbReference type="InterPro" id="IPR025110">
    <property type="entry name" value="AMP-bd_C"/>
</dbReference>
<keyword evidence="2" id="KW-0436">Ligase</keyword>
<dbReference type="GO" id="GO:0031956">
    <property type="term" value="F:medium-chain fatty acid-CoA ligase activity"/>
    <property type="evidence" value="ECO:0007669"/>
    <property type="project" value="TreeGrafter"/>
</dbReference>
<evidence type="ECO:0008006" key="6">
    <source>
        <dbReference type="Google" id="ProtNLM"/>
    </source>
</evidence>
<dbReference type="NCBIfam" id="NF004837">
    <property type="entry name" value="PRK06187.1"/>
    <property type="match status" value="1"/>
</dbReference>
<dbReference type="AlphaFoldDB" id="A0A381V967"/>
<dbReference type="EMBL" id="UINC01008195">
    <property type="protein sequence ID" value="SVA36929.1"/>
    <property type="molecule type" value="Genomic_DNA"/>
</dbReference>
<proteinExistence type="inferred from homology"/>
<evidence type="ECO:0000259" key="4">
    <source>
        <dbReference type="Pfam" id="PF13193"/>
    </source>
</evidence>
<accession>A0A381V967</accession>
<dbReference type="Pfam" id="PF13193">
    <property type="entry name" value="AMP-binding_C"/>
    <property type="match status" value="1"/>
</dbReference>
<name>A0A381V967_9ZZZZ</name>
<feature type="domain" description="AMP-binding enzyme C-terminal" evidence="4">
    <location>
        <begin position="428"/>
        <end position="503"/>
    </location>
</feature>
<evidence type="ECO:0000259" key="3">
    <source>
        <dbReference type="Pfam" id="PF00501"/>
    </source>
</evidence>
<feature type="domain" description="AMP-dependent synthetase/ligase" evidence="3">
    <location>
        <begin position="14"/>
        <end position="378"/>
    </location>
</feature>
<dbReference type="InterPro" id="IPR042099">
    <property type="entry name" value="ANL_N_sf"/>
</dbReference>
<dbReference type="PANTHER" id="PTHR43201:SF5">
    <property type="entry name" value="MEDIUM-CHAIN ACYL-COA LIGASE ACSF2, MITOCHONDRIAL"/>
    <property type="match status" value="1"/>
</dbReference>
<organism evidence="5">
    <name type="scientific">marine metagenome</name>
    <dbReference type="NCBI Taxonomy" id="408172"/>
    <lineage>
        <taxon>unclassified sequences</taxon>
        <taxon>metagenomes</taxon>
        <taxon>ecological metagenomes</taxon>
    </lineage>
</organism>
<gene>
    <name evidence="5" type="ORF">METZ01_LOCUS89783</name>
</gene>
<dbReference type="InterPro" id="IPR045851">
    <property type="entry name" value="AMP-bd_C_sf"/>
</dbReference>
<dbReference type="GO" id="GO:0006631">
    <property type="term" value="P:fatty acid metabolic process"/>
    <property type="evidence" value="ECO:0007669"/>
    <property type="project" value="TreeGrafter"/>
</dbReference>
<dbReference type="PANTHER" id="PTHR43201">
    <property type="entry name" value="ACYL-COA SYNTHETASE"/>
    <property type="match status" value="1"/>
</dbReference>
<evidence type="ECO:0000256" key="1">
    <source>
        <dbReference type="ARBA" id="ARBA00006432"/>
    </source>
</evidence>
<protein>
    <recommendedName>
        <fullName evidence="6">AMP-dependent synthetase/ligase domain-containing protein</fullName>
    </recommendedName>
</protein>
<evidence type="ECO:0000256" key="2">
    <source>
        <dbReference type="ARBA" id="ARBA00022598"/>
    </source>
</evidence>
<reference evidence="5" key="1">
    <citation type="submission" date="2018-05" db="EMBL/GenBank/DDBJ databases">
        <authorList>
            <person name="Lanie J.A."/>
            <person name="Ng W.-L."/>
            <person name="Kazmierczak K.M."/>
            <person name="Andrzejewski T.M."/>
            <person name="Davidsen T.M."/>
            <person name="Wayne K.J."/>
            <person name="Tettelin H."/>
            <person name="Glass J.I."/>
            <person name="Rusch D."/>
            <person name="Podicherti R."/>
            <person name="Tsui H.-C.T."/>
            <person name="Winkler M.E."/>
        </authorList>
    </citation>
    <scope>NUCLEOTIDE SEQUENCE</scope>
</reference>
<dbReference type="Pfam" id="PF00501">
    <property type="entry name" value="AMP-binding"/>
    <property type="match status" value="1"/>
</dbReference>
<dbReference type="Gene3D" id="3.30.300.30">
    <property type="match status" value="1"/>
</dbReference>
<dbReference type="SUPFAM" id="SSF56801">
    <property type="entry name" value="Acetyl-CoA synthetase-like"/>
    <property type="match status" value="1"/>
</dbReference>
<dbReference type="InterPro" id="IPR000873">
    <property type="entry name" value="AMP-dep_synth/lig_dom"/>
</dbReference>
<evidence type="ECO:0000313" key="5">
    <source>
        <dbReference type="EMBL" id="SVA36929.1"/>
    </source>
</evidence>
<sequence>MNKIPNKETLLEVLQWRVERSSNDIVFKFNDQEMTYKEYDHRANQVANGIIAEGCVPNSRVGVLAKNSDIYAEILFGTIKSRTALVGLNWRLAAPEVIFVVNDSESEILLVDPDFYPMIESIKSEIPKVKKIIAMDDNHEEWEGYTSWRDSHDISDPLLEPDANDDVIQLYTSGTTGHPKGVRLTNKNVNASLQMAGVRWGGDWHENSVNIICSPLFHIAGSNILIMGVVFGCKNIIIPIPDPENILNLIQNEKIETALMVPALILFVLQHPKAKETDFSSLRQVVYGASPIAEDTLIKAMEVMQCDFWQVYGLTETSGMGTTLHPEHHDPSLGKLRSCGQPYPGIEIKIVDTNNNEVSLGEVGEILIKGESTMKGYWNRTSASEESIVNDWFYTGDAGYEDEEGFLYIYDRVKDMIISGGENIYPAEVENALMSHPDVIDAAVVGIPDDKWGETVKGFVILSESSDLTEQNIIDFSREQIAHYKCPTSINFISEMPRNPSGKILRRELRAPYWDKEGRNIS</sequence>